<evidence type="ECO:0008006" key="3">
    <source>
        <dbReference type="Google" id="ProtNLM"/>
    </source>
</evidence>
<dbReference type="AlphaFoldDB" id="A0A8D8S6S3"/>
<dbReference type="EMBL" id="HBUF01203797">
    <property type="protein sequence ID" value="CAG6662851.1"/>
    <property type="molecule type" value="Transcribed_RNA"/>
</dbReference>
<keyword evidence="1" id="KW-0472">Membrane</keyword>
<accession>A0A8D8S6S3</accession>
<protein>
    <recommendedName>
        <fullName evidence="3">Transmembrane protein</fullName>
    </recommendedName>
</protein>
<reference evidence="2" key="1">
    <citation type="submission" date="2021-05" db="EMBL/GenBank/DDBJ databases">
        <authorList>
            <person name="Alioto T."/>
            <person name="Alioto T."/>
            <person name="Gomez Garrido J."/>
        </authorList>
    </citation>
    <scope>NUCLEOTIDE SEQUENCE</scope>
</reference>
<keyword evidence="1" id="KW-1133">Transmembrane helix</keyword>
<evidence type="ECO:0000256" key="1">
    <source>
        <dbReference type="SAM" id="Phobius"/>
    </source>
</evidence>
<sequence>MHVFVATSLRLVRFELFPIVEHTFWSCIRSCPIPFFDWWRGWGGLSRSHRPFIRALVNIRVLVPTLFTAATIVLTWVTEDFVFKSGHCGGYGMHVITDEGIVFKC</sequence>
<proteinExistence type="predicted"/>
<feature type="transmembrane region" description="Helical" evidence="1">
    <location>
        <begin position="57"/>
        <end position="77"/>
    </location>
</feature>
<dbReference type="EMBL" id="HBUF01203798">
    <property type="protein sequence ID" value="CAG6662852.1"/>
    <property type="molecule type" value="Transcribed_RNA"/>
</dbReference>
<name>A0A8D8S6S3_9HEMI</name>
<keyword evidence="1" id="KW-0812">Transmembrane</keyword>
<evidence type="ECO:0000313" key="2">
    <source>
        <dbReference type="EMBL" id="CAG6662851.1"/>
    </source>
</evidence>
<organism evidence="2">
    <name type="scientific">Cacopsylla melanoneura</name>
    <dbReference type="NCBI Taxonomy" id="428564"/>
    <lineage>
        <taxon>Eukaryota</taxon>
        <taxon>Metazoa</taxon>
        <taxon>Ecdysozoa</taxon>
        <taxon>Arthropoda</taxon>
        <taxon>Hexapoda</taxon>
        <taxon>Insecta</taxon>
        <taxon>Pterygota</taxon>
        <taxon>Neoptera</taxon>
        <taxon>Paraneoptera</taxon>
        <taxon>Hemiptera</taxon>
        <taxon>Sternorrhyncha</taxon>
        <taxon>Psylloidea</taxon>
        <taxon>Psyllidae</taxon>
        <taxon>Psyllinae</taxon>
        <taxon>Cacopsylla</taxon>
    </lineage>
</organism>